<dbReference type="InterPro" id="IPR040686">
    <property type="entry name" value="PurK_C"/>
</dbReference>
<evidence type="ECO:0000313" key="7">
    <source>
        <dbReference type="EMBL" id="ETO91919.1"/>
    </source>
</evidence>
<dbReference type="Pfam" id="PF17769">
    <property type="entry name" value="PurK_C"/>
    <property type="match status" value="1"/>
</dbReference>
<comment type="caution">
    <text evidence="4">Lacks conserved residue(s) required for the propagation of feature annotation.</text>
</comment>
<dbReference type="GO" id="GO:0005829">
    <property type="term" value="C:cytosol"/>
    <property type="evidence" value="ECO:0007669"/>
    <property type="project" value="TreeGrafter"/>
</dbReference>
<sequence length="357" mass="40405">MSSSLNQPFSIGIIGGGQLAKMLSIAAYNMGCLTHILTDDPDAPAIPISHKCFLGDLSDPMLIRSFLDSVDIATYETENIPNQLLEVIKRYDKVIPNSNAVYIAKNRLFEKDFINQQDIRTVPYSLLKNHSDLNKIGYPFILKKITGGYDGKLQYRINSNEDLKKIKIHDIVESQQYIIEKYINFSKEVSVILARNKQREVKHFPIAENVHKCGILQSSFVPITIKSIQKTLILDYAYKLAHALDIVGLIAVEFFIDNSGNILVNEIAPRPHNSGHWSIDVCNVSQFEQLVYILMNLPMKDVKLFSACMTKNLLGTEIYSSITKYHNNDSKVYVYGKNKTTSNRKMGHVNILNNSKT</sequence>
<keyword evidence="3 4" id="KW-0067">ATP-binding</keyword>
<keyword evidence="8" id="KW-1185">Reference proteome</keyword>
<evidence type="ECO:0000256" key="4">
    <source>
        <dbReference type="HAMAP-Rule" id="MF_01928"/>
    </source>
</evidence>
<feature type="binding site" evidence="4">
    <location>
        <position position="211"/>
    </location>
    <ligand>
        <name>ATP</name>
        <dbReference type="ChEBI" id="CHEBI:30616"/>
    </ligand>
</feature>
<comment type="similarity">
    <text evidence="4 5">Belongs to the PurK/PurT family.</text>
</comment>
<dbReference type="SUPFAM" id="SSF56059">
    <property type="entry name" value="Glutathione synthetase ATP-binding domain-like"/>
    <property type="match status" value="1"/>
</dbReference>
<dbReference type="InterPro" id="IPR013815">
    <property type="entry name" value="ATP_grasp_subdomain_1"/>
</dbReference>
<dbReference type="PANTHER" id="PTHR11609">
    <property type="entry name" value="PURINE BIOSYNTHESIS PROTEIN 6/7, PUR6/7"/>
    <property type="match status" value="1"/>
</dbReference>
<dbReference type="STRING" id="1401685.P857_1099"/>
<comment type="caution">
    <text evidence="7">The sequence shown here is derived from an EMBL/GenBank/DDBJ whole genome shotgun (WGS) entry which is preliminary data.</text>
</comment>
<dbReference type="NCBIfam" id="NF004679">
    <property type="entry name" value="PRK06019.1-5"/>
    <property type="match status" value="1"/>
</dbReference>
<dbReference type="PROSITE" id="PS50975">
    <property type="entry name" value="ATP_GRASP"/>
    <property type="match status" value="1"/>
</dbReference>
<dbReference type="InterPro" id="IPR005875">
    <property type="entry name" value="PurK"/>
</dbReference>
<dbReference type="Gene3D" id="3.30.1490.20">
    <property type="entry name" value="ATP-grasp fold, A domain"/>
    <property type="match status" value="1"/>
</dbReference>
<dbReference type="GO" id="GO:0004638">
    <property type="term" value="F:phosphoribosylaminoimidazole carboxylase activity"/>
    <property type="evidence" value="ECO:0007669"/>
    <property type="project" value="InterPro"/>
</dbReference>
<dbReference type="SUPFAM" id="SSF51246">
    <property type="entry name" value="Rudiment single hybrid motif"/>
    <property type="match status" value="1"/>
</dbReference>
<comment type="pathway">
    <text evidence="4 5">Purine metabolism; IMP biosynthesis via de novo pathway; 5-amino-1-(5-phospho-D-ribosyl)imidazole-4-carboxylate from 5-amino-1-(5-phospho-D-ribosyl)imidazole (N5-CAIR route): step 1/2.</text>
</comment>
<organism evidence="7 8">
    <name type="scientific">Candidatus Xenolissoclinum pacificiensis L6</name>
    <dbReference type="NCBI Taxonomy" id="1401685"/>
    <lineage>
        <taxon>Bacteria</taxon>
        <taxon>Pseudomonadati</taxon>
        <taxon>Pseudomonadota</taxon>
        <taxon>Alphaproteobacteria</taxon>
        <taxon>Rickettsiales</taxon>
        <taxon>Anaplasmataceae</taxon>
        <taxon>Candidatus Xenolissoclinum</taxon>
    </lineage>
</organism>
<dbReference type="Gene3D" id="3.40.50.20">
    <property type="match status" value="1"/>
</dbReference>
<proteinExistence type="inferred from homology"/>
<dbReference type="SUPFAM" id="SSF52440">
    <property type="entry name" value="PreATP-grasp domain"/>
    <property type="match status" value="1"/>
</dbReference>
<accession>W2V0X9</accession>
<dbReference type="GO" id="GO:0046872">
    <property type="term" value="F:metal ion binding"/>
    <property type="evidence" value="ECO:0007669"/>
    <property type="project" value="InterPro"/>
</dbReference>
<dbReference type="GO" id="GO:0006189">
    <property type="term" value="P:'de novo' IMP biosynthetic process"/>
    <property type="evidence" value="ECO:0007669"/>
    <property type="project" value="UniProtKB-UniRule"/>
</dbReference>
<dbReference type="NCBIfam" id="TIGR01161">
    <property type="entry name" value="purK"/>
    <property type="match status" value="1"/>
</dbReference>
<comment type="function">
    <text evidence="5">Catalyzes the ATP-dependent conversion of 5-aminoimidazole ribonucleotide (AIR) and HCO(3)- to N5-carboxyaminoimidazole ribonucleotide (N5-CAIR).</text>
</comment>
<dbReference type="InterPro" id="IPR016185">
    <property type="entry name" value="PreATP-grasp_dom_sf"/>
</dbReference>
<dbReference type="InterPro" id="IPR054350">
    <property type="entry name" value="PurT/PurK_preATP-grasp"/>
</dbReference>
<dbReference type="GO" id="GO:0005524">
    <property type="term" value="F:ATP binding"/>
    <property type="evidence" value="ECO:0007669"/>
    <property type="project" value="UniProtKB-UniRule"/>
</dbReference>
<evidence type="ECO:0000256" key="2">
    <source>
        <dbReference type="ARBA" id="ARBA00022755"/>
    </source>
</evidence>
<dbReference type="EMBL" id="AXCJ01000001">
    <property type="protein sequence ID" value="ETO91919.1"/>
    <property type="molecule type" value="Genomic_DNA"/>
</dbReference>
<dbReference type="AlphaFoldDB" id="W2V0X9"/>
<keyword evidence="1 4" id="KW-0547">Nucleotide-binding</keyword>
<dbReference type="UniPathway" id="UPA00074">
    <property type="reaction ID" value="UER00942"/>
</dbReference>
<keyword evidence="4 5" id="KW-0436">Ligase</keyword>
<evidence type="ECO:0000256" key="5">
    <source>
        <dbReference type="RuleBase" id="RU361200"/>
    </source>
</evidence>
<dbReference type="PANTHER" id="PTHR11609:SF5">
    <property type="entry name" value="PHOSPHORIBOSYLAMINOIMIDAZOLE CARBOXYLASE"/>
    <property type="match status" value="1"/>
</dbReference>
<keyword evidence="2 4" id="KW-0658">Purine biosynthesis</keyword>
<dbReference type="InterPro" id="IPR011761">
    <property type="entry name" value="ATP-grasp"/>
</dbReference>
<comment type="catalytic activity">
    <reaction evidence="4 5">
        <text>5-amino-1-(5-phospho-beta-D-ribosyl)imidazole + hydrogencarbonate + ATP = 5-carboxyamino-1-(5-phospho-D-ribosyl)imidazole + ADP + phosphate + 2 H(+)</text>
        <dbReference type="Rhea" id="RHEA:19317"/>
        <dbReference type="ChEBI" id="CHEBI:15378"/>
        <dbReference type="ChEBI" id="CHEBI:17544"/>
        <dbReference type="ChEBI" id="CHEBI:30616"/>
        <dbReference type="ChEBI" id="CHEBI:43474"/>
        <dbReference type="ChEBI" id="CHEBI:58730"/>
        <dbReference type="ChEBI" id="CHEBI:137981"/>
        <dbReference type="ChEBI" id="CHEBI:456216"/>
        <dbReference type="EC" id="6.3.4.18"/>
    </reaction>
</comment>
<evidence type="ECO:0000256" key="1">
    <source>
        <dbReference type="ARBA" id="ARBA00022741"/>
    </source>
</evidence>
<feature type="binding site" evidence="4">
    <location>
        <position position="188"/>
    </location>
    <ligand>
        <name>ATP</name>
        <dbReference type="ChEBI" id="CHEBI:30616"/>
    </ligand>
</feature>
<evidence type="ECO:0000256" key="3">
    <source>
        <dbReference type="ARBA" id="ARBA00022840"/>
    </source>
</evidence>
<dbReference type="InterPro" id="IPR011054">
    <property type="entry name" value="Rudment_hybrid_motif"/>
</dbReference>
<name>W2V0X9_9RICK</name>
<protein>
    <recommendedName>
        <fullName evidence="4 5">N5-carboxyaminoimidazole ribonucleotide synthase</fullName>
        <shortName evidence="4 5">N5-CAIR synthase</shortName>
        <ecNumber evidence="4 5">6.3.4.18</ecNumber>
    </recommendedName>
    <alternativeName>
        <fullName evidence="4 5">5-(carboxyamino)imidazole ribonucleotide synthetase</fullName>
    </alternativeName>
</protein>
<feature type="binding site" evidence="4">
    <location>
        <begin position="265"/>
        <end position="266"/>
    </location>
    <ligand>
        <name>ATP</name>
        <dbReference type="ChEBI" id="CHEBI:30616"/>
    </ligand>
</feature>
<feature type="binding site" evidence="4">
    <location>
        <begin position="180"/>
        <end position="183"/>
    </location>
    <ligand>
        <name>ATP</name>
        <dbReference type="ChEBI" id="CHEBI:30616"/>
    </ligand>
</feature>
<dbReference type="Gene3D" id="3.30.470.20">
    <property type="entry name" value="ATP-grasp fold, B domain"/>
    <property type="match status" value="1"/>
</dbReference>
<dbReference type="InterPro" id="IPR003135">
    <property type="entry name" value="ATP-grasp_carboxylate-amine"/>
</dbReference>
<dbReference type="Pfam" id="PF02222">
    <property type="entry name" value="ATP-grasp"/>
    <property type="match status" value="1"/>
</dbReference>
<dbReference type="HAMAP" id="MF_01928">
    <property type="entry name" value="PurK"/>
    <property type="match status" value="1"/>
</dbReference>
<feature type="domain" description="ATP-grasp" evidence="6">
    <location>
        <begin position="111"/>
        <end position="295"/>
    </location>
</feature>
<gene>
    <name evidence="4 5 7" type="primary">purK</name>
    <name evidence="7" type="ORF">P857_1099</name>
</gene>
<dbReference type="EC" id="6.3.4.18" evidence="4 5"/>
<feature type="binding site" evidence="4">
    <location>
        <position position="143"/>
    </location>
    <ligand>
        <name>ATP</name>
        <dbReference type="ChEBI" id="CHEBI:30616"/>
    </ligand>
</feature>
<comment type="function">
    <text evidence="4">Catalyzes the ATP-dependent conversion of 5-aminoimidazole ribonucleotide (AIR) and HCO(3)(-) to N5-carboxyaminoimidazole ribonucleotide (N5-CAIR).</text>
</comment>
<evidence type="ECO:0000313" key="8">
    <source>
        <dbReference type="Proteomes" id="UP000018951"/>
    </source>
</evidence>
<dbReference type="Proteomes" id="UP000018951">
    <property type="component" value="Unassembled WGS sequence"/>
</dbReference>
<feature type="binding site" evidence="4">
    <location>
        <position position="107"/>
    </location>
    <ligand>
        <name>ATP</name>
        <dbReference type="ChEBI" id="CHEBI:30616"/>
    </ligand>
</feature>
<dbReference type="Pfam" id="PF22660">
    <property type="entry name" value="RS_preATP-grasp-like"/>
    <property type="match status" value="1"/>
</dbReference>
<dbReference type="GO" id="GO:0034028">
    <property type="term" value="F:5-(carboxyamino)imidazole ribonucleotide synthase activity"/>
    <property type="evidence" value="ECO:0007669"/>
    <property type="project" value="UniProtKB-UniRule"/>
</dbReference>
<comment type="subunit">
    <text evidence="4 5">Homodimer.</text>
</comment>
<evidence type="ECO:0000259" key="6">
    <source>
        <dbReference type="PROSITE" id="PS50975"/>
    </source>
</evidence>
<dbReference type="PATRIC" id="fig|1401685.3.peg.331"/>
<reference evidence="7 8" key="1">
    <citation type="journal article" date="2013" name="PLoS ONE">
        <title>Bacterial endosymbiosis in a chordate host: long-term co-evolution and conservation of secondary metabolism.</title>
        <authorList>
            <person name="Kwan J.C."/>
            <person name="Schmidt E.W."/>
        </authorList>
    </citation>
    <scope>NUCLEOTIDE SEQUENCE [LARGE SCALE GENOMIC DNA]</scope>
    <source>
        <strain evidence="8">L6</strain>
    </source>
</reference>